<dbReference type="InParanoid" id="L5KRH4"/>
<dbReference type="AlphaFoldDB" id="L5KRH4"/>
<accession>L5KRH4</accession>
<sequence>MSLCLLILMSGLGQPGWPTLQEGTRLQLSQSLVQCLSQVSEDSSAECPSSVREALLRSPVQGHEGVRASWFKDHVGQNQRSPGRRACCESRFVITGVTALHAYSKKVEVDAFGSPSESQQCGSR</sequence>
<evidence type="ECO:0000313" key="2">
    <source>
        <dbReference type="Proteomes" id="UP000010552"/>
    </source>
</evidence>
<evidence type="ECO:0000313" key="1">
    <source>
        <dbReference type="EMBL" id="ELK13551.1"/>
    </source>
</evidence>
<protein>
    <submittedName>
        <fullName evidence="1">Uncharacterized protein</fullName>
    </submittedName>
</protein>
<dbReference type="EMBL" id="KB030624">
    <property type="protein sequence ID" value="ELK13551.1"/>
    <property type="molecule type" value="Genomic_DNA"/>
</dbReference>
<name>L5KRH4_PTEAL</name>
<dbReference type="Proteomes" id="UP000010552">
    <property type="component" value="Unassembled WGS sequence"/>
</dbReference>
<keyword evidence="2" id="KW-1185">Reference proteome</keyword>
<gene>
    <name evidence="1" type="ORF">PAL_GLEAN10009737</name>
</gene>
<reference evidence="2" key="1">
    <citation type="journal article" date="2013" name="Science">
        <title>Comparative analysis of bat genomes provides insight into the evolution of flight and immunity.</title>
        <authorList>
            <person name="Zhang G."/>
            <person name="Cowled C."/>
            <person name="Shi Z."/>
            <person name="Huang Z."/>
            <person name="Bishop-Lilly K.A."/>
            <person name="Fang X."/>
            <person name="Wynne J.W."/>
            <person name="Xiong Z."/>
            <person name="Baker M.L."/>
            <person name="Zhao W."/>
            <person name="Tachedjian M."/>
            <person name="Zhu Y."/>
            <person name="Zhou P."/>
            <person name="Jiang X."/>
            <person name="Ng J."/>
            <person name="Yang L."/>
            <person name="Wu L."/>
            <person name="Xiao J."/>
            <person name="Feng Y."/>
            <person name="Chen Y."/>
            <person name="Sun X."/>
            <person name="Zhang Y."/>
            <person name="Marsh G.A."/>
            <person name="Crameri G."/>
            <person name="Broder C.C."/>
            <person name="Frey K.G."/>
            <person name="Wang L.F."/>
            <person name="Wang J."/>
        </authorList>
    </citation>
    <scope>NUCLEOTIDE SEQUENCE [LARGE SCALE GENOMIC DNA]</scope>
</reference>
<organism evidence="1 2">
    <name type="scientific">Pteropus alecto</name>
    <name type="common">Black flying fox</name>
    <dbReference type="NCBI Taxonomy" id="9402"/>
    <lineage>
        <taxon>Eukaryota</taxon>
        <taxon>Metazoa</taxon>
        <taxon>Chordata</taxon>
        <taxon>Craniata</taxon>
        <taxon>Vertebrata</taxon>
        <taxon>Euteleostomi</taxon>
        <taxon>Mammalia</taxon>
        <taxon>Eutheria</taxon>
        <taxon>Laurasiatheria</taxon>
        <taxon>Chiroptera</taxon>
        <taxon>Yinpterochiroptera</taxon>
        <taxon>Pteropodoidea</taxon>
        <taxon>Pteropodidae</taxon>
        <taxon>Pteropodinae</taxon>
        <taxon>Pteropus</taxon>
    </lineage>
</organism>
<proteinExistence type="predicted"/>